<feature type="compositionally biased region" description="Basic and acidic residues" evidence="1">
    <location>
        <begin position="121"/>
        <end position="163"/>
    </location>
</feature>
<protein>
    <submittedName>
        <fullName evidence="2">Uncharacterized protein</fullName>
    </submittedName>
</protein>
<evidence type="ECO:0000313" key="2">
    <source>
        <dbReference type="EMBL" id="KKM68375.1"/>
    </source>
</evidence>
<sequence length="257" mass="28466">MSTTLTPIDTKPIESRLAILYEQATSIQVRDQESYTLACQIALDARKEIKAVGFVLDPGINSAREHLETLRNQKAAFVNRVTPIAELASGKASLWREEERRAAEVEQEKLNADRRRVAAAEAERGRIAAERDAEAQRKQREKEIEQARKAGEFGKRDANRLSREATAQADADVRAAQDAAEAAAQVKEVKVKPSIPKMAGIKGRTNWKFRILNYALIPGTYRMADEAAIGRMVRAAKDKKKAEAACPGIEVWSVDAV</sequence>
<gene>
    <name evidence="2" type="ORF">LCGC14_1461540</name>
</gene>
<reference evidence="2" key="1">
    <citation type="journal article" date="2015" name="Nature">
        <title>Complex archaea that bridge the gap between prokaryotes and eukaryotes.</title>
        <authorList>
            <person name="Spang A."/>
            <person name="Saw J.H."/>
            <person name="Jorgensen S.L."/>
            <person name="Zaremba-Niedzwiedzka K."/>
            <person name="Martijn J."/>
            <person name="Lind A.E."/>
            <person name="van Eijk R."/>
            <person name="Schleper C."/>
            <person name="Guy L."/>
            <person name="Ettema T.J."/>
        </authorList>
    </citation>
    <scope>NUCLEOTIDE SEQUENCE</scope>
</reference>
<proteinExistence type="predicted"/>
<comment type="caution">
    <text evidence="2">The sequence shown here is derived from an EMBL/GenBank/DDBJ whole genome shotgun (WGS) entry which is preliminary data.</text>
</comment>
<dbReference type="AlphaFoldDB" id="A0A0F9LVK7"/>
<dbReference type="EMBL" id="LAZR01010178">
    <property type="protein sequence ID" value="KKM68375.1"/>
    <property type="molecule type" value="Genomic_DNA"/>
</dbReference>
<name>A0A0F9LVK7_9ZZZZ</name>
<organism evidence="2">
    <name type="scientific">marine sediment metagenome</name>
    <dbReference type="NCBI Taxonomy" id="412755"/>
    <lineage>
        <taxon>unclassified sequences</taxon>
        <taxon>metagenomes</taxon>
        <taxon>ecological metagenomes</taxon>
    </lineage>
</organism>
<accession>A0A0F9LVK7</accession>
<evidence type="ECO:0000256" key="1">
    <source>
        <dbReference type="SAM" id="MobiDB-lite"/>
    </source>
</evidence>
<feature type="region of interest" description="Disordered" evidence="1">
    <location>
        <begin position="121"/>
        <end position="169"/>
    </location>
</feature>